<proteinExistence type="inferred from homology"/>
<evidence type="ECO:0000256" key="2">
    <source>
        <dbReference type="ARBA" id="ARBA00022857"/>
    </source>
</evidence>
<gene>
    <name evidence="4" type="ORF">GNLVRS02_ARAD1B01276g</name>
</gene>
<dbReference type="Gene3D" id="3.90.25.10">
    <property type="entry name" value="UDP-galactose 4-epimerase, domain 1"/>
    <property type="match status" value="1"/>
</dbReference>
<keyword evidence="2" id="KW-0521">NADP</keyword>
<dbReference type="InterPro" id="IPR036291">
    <property type="entry name" value="NAD(P)-bd_dom_sf"/>
</dbReference>
<dbReference type="InterPro" id="IPR008030">
    <property type="entry name" value="NmrA-like"/>
</dbReference>
<dbReference type="Gene3D" id="3.40.50.720">
    <property type="entry name" value="NAD(P)-binding Rossmann-like Domain"/>
    <property type="match status" value="1"/>
</dbReference>
<accession>A0A060T489</accession>
<reference evidence="4" key="2">
    <citation type="submission" date="2014-06" db="EMBL/GenBank/DDBJ databases">
        <title>The complete genome of Blastobotrys (Arxula) adeninivorans LS3 - a yeast of biotechnological interest.</title>
        <authorList>
            <person name="Kunze G."/>
            <person name="Gaillardin C."/>
            <person name="Czernicka M."/>
            <person name="Durrens P."/>
            <person name="Martin T."/>
            <person name="Boer E."/>
            <person name="Gabaldon T."/>
            <person name="Cruz J."/>
            <person name="Talla E."/>
            <person name="Marck C."/>
            <person name="Goffeau A."/>
            <person name="Barbe V."/>
            <person name="Baret P."/>
            <person name="Baronian K."/>
            <person name="Beier S."/>
            <person name="Bleykasten C."/>
            <person name="Bode R."/>
            <person name="Casaregola S."/>
            <person name="Despons L."/>
            <person name="Fairhead C."/>
            <person name="Giersberg M."/>
            <person name="Gierski P."/>
            <person name="Hahnel U."/>
            <person name="Hartmann A."/>
            <person name="Jankowska D."/>
            <person name="Jubin C."/>
            <person name="Jung P."/>
            <person name="Lafontaine I."/>
            <person name="Leh-Louis V."/>
            <person name="Lemaire M."/>
            <person name="Marcet-Houben M."/>
            <person name="Mascher M."/>
            <person name="Morel G."/>
            <person name="Richard G.-F."/>
            <person name="Riechen J."/>
            <person name="Sacerdot C."/>
            <person name="Sarkar A."/>
            <person name="Savel G."/>
            <person name="Schacherer J."/>
            <person name="Sherman D."/>
            <person name="Straub M.-L."/>
            <person name="Stein N."/>
            <person name="Thierry A."/>
            <person name="Trautwein-Schult A."/>
            <person name="Westhof E."/>
            <person name="Worch S."/>
            <person name="Dujon B."/>
            <person name="Souciet J.-L."/>
            <person name="Wincker P."/>
            <person name="Scholz U."/>
            <person name="Neuveglise N."/>
        </authorList>
    </citation>
    <scope>NUCLEOTIDE SEQUENCE</scope>
    <source>
        <strain evidence="4">LS3</strain>
    </source>
</reference>
<comment type="similarity">
    <text evidence="1">Belongs to the NmrA-type oxidoreductase family.</text>
</comment>
<dbReference type="AlphaFoldDB" id="A0A060T489"/>
<reference evidence="4" key="1">
    <citation type="submission" date="2014-02" db="EMBL/GenBank/DDBJ databases">
        <authorList>
            <person name="Genoscope - CEA"/>
        </authorList>
    </citation>
    <scope>NUCLEOTIDE SEQUENCE</scope>
    <source>
        <strain evidence="4">LS3</strain>
    </source>
</reference>
<evidence type="ECO:0000313" key="4">
    <source>
        <dbReference type="EMBL" id="CDP35940.1"/>
    </source>
</evidence>
<dbReference type="PANTHER" id="PTHR42748:SF11">
    <property type="entry name" value="NMRA-LIKE DOMAIN-CONTAINING PROTEIN"/>
    <property type="match status" value="1"/>
</dbReference>
<protein>
    <submittedName>
        <fullName evidence="4">ARAD1B01276p</fullName>
    </submittedName>
</protein>
<dbReference type="PANTHER" id="PTHR42748">
    <property type="entry name" value="NITROGEN METABOLITE REPRESSION PROTEIN NMRA FAMILY MEMBER"/>
    <property type="match status" value="1"/>
</dbReference>
<dbReference type="EMBL" id="HG937692">
    <property type="protein sequence ID" value="CDP35940.1"/>
    <property type="molecule type" value="Genomic_DNA"/>
</dbReference>
<dbReference type="CDD" id="cd05251">
    <property type="entry name" value="NmrA_like_SDR_a"/>
    <property type="match status" value="1"/>
</dbReference>
<dbReference type="SUPFAM" id="SSF51735">
    <property type="entry name" value="NAD(P)-binding Rossmann-fold domains"/>
    <property type="match status" value="1"/>
</dbReference>
<dbReference type="PhylomeDB" id="A0A060T489"/>
<feature type="domain" description="NmrA-like" evidence="3">
    <location>
        <begin position="2"/>
        <end position="296"/>
    </location>
</feature>
<dbReference type="InterPro" id="IPR051164">
    <property type="entry name" value="NmrA-like_oxidored"/>
</dbReference>
<name>A0A060T489_BLAAD</name>
<dbReference type="GO" id="GO:0005634">
    <property type="term" value="C:nucleus"/>
    <property type="evidence" value="ECO:0007669"/>
    <property type="project" value="TreeGrafter"/>
</dbReference>
<evidence type="ECO:0000256" key="1">
    <source>
        <dbReference type="ARBA" id="ARBA00006328"/>
    </source>
</evidence>
<dbReference type="Pfam" id="PF05368">
    <property type="entry name" value="NmrA"/>
    <property type="match status" value="1"/>
</dbReference>
<sequence>MSKVLAVIGATGNQGGSVIRRVLKDLPGKIKVRAIVRDPAKPAAAQLASLGCEVVKGDSSDPQGLEQSLKGADYLFFMTMLVPKAGVEFAQGKAIVDAAVGAGVGYLIFSSLPSSKGFSGGKYPVPHMDDKADIEKYVRSLNVKSSFVLPGFFFQNFLTTMRPKSQGDGTYQFVNCISGDVKIPMNDIEHEMGNYVTAILANPDKLEGKSSLAVGGMYSLNDAADAMTKATGKKVVYKQLPENEYLPNLPEDMRQEMILMFKFYEEFEFMGPQTQDLIEQGQTVPMSKPHTFEEFFADHPLDLE</sequence>
<organism evidence="4">
    <name type="scientific">Blastobotrys adeninivorans</name>
    <name type="common">Yeast</name>
    <name type="synonym">Arxula adeninivorans</name>
    <dbReference type="NCBI Taxonomy" id="409370"/>
    <lineage>
        <taxon>Eukaryota</taxon>
        <taxon>Fungi</taxon>
        <taxon>Dikarya</taxon>
        <taxon>Ascomycota</taxon>
        <taxon>Saccharomycotina</taxon>
        <taxon>Dipodascomycetes</taxon>
        <taxon>Dipodascales</taxon>
        <taxon>Trichomonascaceae</taxon>
        <taxon>Blastobotrys</taxon>
    </lineage>
</organism>
<evidence type="ECO:0000259" key="3">
    <source>
        <dbReference type="Pfam" id="PF05368"/>
    </source>
</evidence>